<feature type="compositionally biased region" description="Basic and acidic residues" evidence="1">
    <location>
        <begin position="159"/>
        <end position="175"/>
    </location>
</feature>
<dbReference type="AlphaFoldDB" id="A0A368KWB5"/>
<feature type="compositionally biased region" description="Basic and acidic residues" evidence="1">
    <location>
        <begin position="71"/>
        <end position="86"/>
    </location>
</feature>
<name>A0A368KWB5_9BACT</name>
<protein>
    <submittedName>
        <fullName evidence="2">Uncharacterized protein</fullName>
    </submittedName>
</protein>
<dbReference type="RefSeq" id="WP_114367676.1">
    <property type="nucleotide sequence ID" value="NZ_QPEX01000010.1"/>
</dbReference>
<dbReference type="EMBL" id="QPEX01000010">
    <property type="protein sequence ID" value="RCS54611.1"/>
    <property type="molecule type" value="Genomic_DNA"/>
</dbReference>
<feature type="compositionally biased region" description="Basic and acidic residues" evidence="1">
    <location>
        <begin position="135"/>
        <end position="148"/>
    </location>
</feature>
<organism evidence="2 3">
    <name type="scientific">Bremerella cremea</name>
    <dbReference type="NCBI Taxonomy" id="1031537"/>
    <lineage>
        <taxon>Bacteria</taxon>
        <taxon>Pseudomonadati</taxon>
        <taxon>Planctomycetota</taxon>
        <taxon>Planctomycetia</taxon>
        <taxon>Pirellulales</taxon>
        <taxon>Pirellulaceae</taxon>
        <taxon>Bremerella</taxon>
    </lineage>
</organism>
<sequence>MMKSPLWLGIIAFSTFAFIISECDAGPRGGGRQQPTRSTGGGVNRTSPSHVSRPHSSNLTPGSREPSSRAGNRDLSGRDLGSRDLSNRNLGDRNLSGHDKLSNTLEGKTFNRGELGSRSSLSQDKLNDFLGLSGGDKDRTQLKDRQPGENRQQQFDNKQQNRDDRQNDRRSEFDQTKQNVSQRSSDIYHNVSQQWANKPEPFTTSWYSQHPNAWRYSHPHADAWAAASFGALTGWVAGVASTPVSYSYNESNVYVAGDETSAATSEQQAQEAQQLSQTATPANSDEQWLPVGVYALVQGDETQSQMLMQISISKSGQISGSYYNVLSDNSQPLSGSLDKKTQQVAWTVAGNQKAVFQTDLNSLTQQETPVVVRYDDGTAHQMTLVRLPDNS</sequence>
<proteinExistence type="predicted"/>
<comment type="caution">
    <text evidence="2">The sequence shown here is derived from an EMBL/GenBank/DDBJ whole genome shotgun (WGS) entry which is preliminary data.</text>
</comment>
<evidence type="ECO:0000313" key="2">
    <source>
        <dbReference type="EMBL" id="RCS54611.1"/>
    </source>
</evidence>
<feature type="compositionally biased region" description="Polar residues" evidence="1">
    <location>
        <begin position="176"/>
        <end position="186"/>
    </location>
</feature>
<evidence type="ECO:0000313" key="3">
    <source>
        <dbReference type="Proteomes" id="UP000253562"/>
    </source>
</evidence>
<reference evidence="2 3" key="1">
    <citation type="submission" date="2018-07" db="EMBL/GenBank/DDBJ databases">
        <title>Comparative genomes isolates from brazilian mangrove.</title>
        <authorList>
            <person name="De Araujo J.E."/>
            <person name="Taketani R.G."/>
            <person name="Silva M.C.P."/>
            <person name="Lourenco M.V."/>
            <person name="Oliveira V.M."/>
            <person name="Andreote F.D."/>
        </authorList>
    </citation>
    <scope>NUCLEOTIDE SEQUENCE [LARGE SCALE GENOMIC DNA]</scope>
    <source>
        <strain evidence="2 3">HEX PRIS-MGV</strain>
    </source>
</reference>
<feature type="compositionally biased region" description="Polar residues" evidence="1">
    <location>
        <begin position="44"/>
        <end position="61"/>
    </location>
</feature>
<dbReference type="OrthoDB" id="282085at2"/>
<accession>A0A368KWB5</accession>
<evidence type="ECO:0000256" key="1">
    <source>
        <dbReference type="SAM" id="MobiDB-lite"/>
    </source>
</evidence>
<feature type="region of interest" description="Disordered" evidence="1">
    <location>
        <begin position="26"/>
        <end position="186"/>
    </location>
</feature>
<dbReference type="Proteomes" id="UP000253562">
    <property type="component" value="Unassembled WGS sequence"/>
</dbReference>
<gene>
    <name evidence="2" type="ORF">DTL42_05615</name>
</gene>
<feature type="compositionally biased region" description="Low complexity" evidence="1">
    <location>
        <begin position="259"/>
        <end position="280"/>
    </location>
</feature>
<feature type="region of interest" description="Disordered" evidence="1">
    <location>
        <begin position="259"/>
        <end position="283"/>
    </location>
</feature>